<dbReference type="Pfam" id="PF00122">
    <property type="entry name" value="E1-E2_ATPase"/>
    <property type="match status" value="1"/>
</dbReference>
<keyword evidence="6" id="KW-1133">Transmembrane helix</keyword>
<feature type="domain" description="P-type ATPase A" evidence="10">
    <location>
        <begin position="781"/>
        <end position="890"/>
    </location>
</feature>
<feature type="chain" id="PRO_5046526534" evidence="9">
    <location>
        <begin position="26"/>
        <end position="1515"/>
    </location>
</feature>
<keyword evidence="5" id="KW-1278">Translocase</keyword>
<dbReference type="SFLD" id="SFLDG00002">
    <property type="entry name" value="C1.7:_P-type_atpase_like"/>
    <property type="match status" value="1"/>
</dbReference>
<evidence type="ECO:0000313" key="12">
    <source>
        <dbReference type="EMBL" id="WBP84983.1"/>
    </source>
</evidence>
<keyword evidence="9" id="KW-0732">Signal</keyword>
<dbReference type="Gene3D" id="3.40.1110.10">
    <property type="entry name" value="Calcium-transporting ATPase, cytoplasmic domain N"/>
    <property type="match status" value="2"/>
</dbReference>
<dbReference type="Gene3D" id="2.70.150.10">
    <property type="entry name" value="Calcium-transporting ATPase, cytoplasmic transduction domain A"/>
    <property type="match status" value="1"/>
</dbReference>
<proteinExistence type="predicted"/>
<keyword evidence="3" id="KW-0547">Nucleotide-binding</keyword>
<evidence type="ECO:0000256" key="5">
    <source>
        <dbReference type="ARBA" id="ARBA00022967"/>
    </source>
</evidence>
<evidence type="ECO:0000256" key="3">
    <source>
        <dbReference type="ARBA" id="ARBA00022741"/>
    </source>
</evidence>
<accession>A0ABY7PX15</accession>
<sequence>MVLRRLARLPAKGLGLTLAVPVVLARSAVPTARVAARVAASAGRVGARTTVRTTVRTATSAAGTAARMGRVARAAAETGTGYWHAGSRIQLPLRPRAAGTARNVEAAARRVALGLATRPDVIAAYWDGGLARLVVQLTQDAATDRVVQRATELAASQRLERVDEDVLETAHPGRTGSIRAQTLALACDAVGFTTAVGARVLPLRTGPRLATALVALVREDPDVRALLRRRLGDAGSDLVLAAAGAASYGIGQSPGALALDAVLRTGRLLETIAGAAAFDAAYDTVCAPGRLSLAGTGTARPALRPLPYEEFEEQAVGGTLLGAAGALLFTRNVAEAAEGLVAGNPKAARYGPVAFTTALGTVLAREGVLVRDLERLRRLELVDTVVLHPDSLRGPGRTVLEVHPTAPDWDHDQLWQAAVAALDRPDTELELRPVPDQLDRPDAGTGLLVAAAGGVDVGTVLVGREIAPVAEAALDAARRAGLHVVVADDGTLGDFGALADQLLGNERSLADAVRQLQREGRVVLTVARVPAGGGAELTGRNESTDRAELTDSARELLAGLLRGDLAVAVTDADSAVVWGADLLLLNGLDSVWRLLAAIPAARTVARHSKTLAEASAALSGLLVVTRGRRPHGTLPVAARLSPVNVATAAALASGWRAALRVGTRSAPHPPPRIPWHALAPKEALARLKGVRRPVRRGGLWARQLAAHPALGAAGRLVGAVRSELDDPLTPVLLVGATASALLGSTVDAALVAGALAMNALIGAVQRLRSEQALSALEVTQHQRATVVDDERTRTVAATELRPGQVIELSTGEVVPADARLIELDELEVDESALTGESLPVTKQLDATPEATVADRRCMVFEGTTVVAGHARAAVVGTGEDTEAGRAAHLAARTPPAGGVQARLRELTDRSLPFTLLGGAAVAGLAVLRGRPVRLAVRGGLAVAVAAVPEGLPLVATVAQLAAARRLSRQGVLVRTPRALEALGRMDTVCFDKTGTLTENRLRVTRVATPDGTRYPADDPAAAAVLRTAARACPPAEDGEAVHAHSTDEAVLAAAPEDLGWTPAQTLPFEASRGYAAATGTPDDGRALLVVKGAPEAVLPACAGAGKRADATVAALGADGLRVLAVAVRPLPDDAGDVLEGPLEELELVGFVALADTPRPGSAALVEGLRRAGVRPVMLTGDHPATARAVAIALGWPEDLELATGDELAGLDRTGRARALGGCDVVARVAPEQKVLVVEALRESGRVVAMVGDGANDAAAIRSADIGIGIAARGSAAARNAADLVITDDELTVLTDAVDEGRALWRSVADAITILIGGNAGEIGFSLLGTLLSGRAPMSTRQILLVNLLTDMFPAMAVAVTPRDDPPNGESTRRVGTAALDAPLARQIRHRGLVTAVGATTAWLIGTTTPGSARRTSTMALCGVVGAQLAQTLTGRARSPLVLATVLGSAAALAVIVQTPGVSRFFGCTPLGPVAWAGVAASIAVAVAAPPLIPQVERLLLVALARALAAVRGTRA</sequence>
<evidence type="ECO:0000259" key="11">
    <source>
        <dbReference type="Pfam" id="PF00689"/>
    </source>
</evidence>
<dbReference type="InterPro" id="IPR023214">
    <property type="entry name" value="HAD_sf"/>
</dbReference>
<dbReference type="InterPro" id="IPR059000">
    <property type="entry name" value="ATPase_P-type_domA"/>
</dbReference>
<gene>
    <name evidence="12" type="ORF">O1G21_03370</name>
</gene>
<dbReference type="Gene3D" id="3.40.50.1000">
    <property type="entry name" value="HAD superfamily/HAD-like"/>
    <property type="match status" value="2"/>
</dbReference>
<keyword evidence="13" id="KW-1185">Reference proteome</keyword>
<evidence type="ECO:0000256" key="1">
    <source>
        <dbReference type="ARBA" id="ARBA00004651"/>
    </source>
</evidence>
<dbReference type="SUPFAM" id="SSF56784">
    <property type="entry name" value="HAD-like"/>
    <property type="match status" value="1"/>
</dbReference>
<feature type="signal peptide" evidence="9">
    <location>
        <begin position="1"/>
        <end position="25"/>
    </location>
</feature>
<evidence type="ECO:0000259" key="10">
    <source>
        <dbReference type="Pfam" id="PF00122"/>
    </source>
</evidence>
<dbReference type="InterPro" id="IPR006068">
    <property type="entry name" value="ATPase_P-typ_cation-transptr_C"/>
</dbReference>
<comment type="catalytic activity">
    <reaction evidence="8">
        <text>ATP + H2O = ADP + phosphate + H(+)</text>
        <dbReference type="Rhea" id="RHEA:13065"/>
        <dbReference type="ChEBI" id="CHEBI:15377"/>
        <dbReference type="ChEBI" id="CHEBI:15378"/>
        <dbReference type="ChEBI" id="CHEBI:30616"/>
        <dbReference type="ChEBI" id="CHEBI:43474"/>
        <dbReference type="ChEBI" id="CHEBI:456216"/>
    </reaction>
</comment>
<dbReference type="Gene3D" id="1.20.1110.10">
    <property type="entry name" value="Calcium-transporting ATPase, transmembrane domain"/>
    <property type="match status" value="2"/>
</dbReference>
<dbReference type="InterPro" id="IPR036412">
    <property type="entry name" value="HAD-like_sf"/>
</dbReference>
<reference evidence="13" key="1">
    <citation type="submission" date="2022-12" db="EMBL/GenBank/DDBJ databases">
        <authorList>
            <person name="Mo P."/>
        </authorList>
    </citation>
    <scope>NUCLEOTIDE SEQUENCE [LARGE SCALE GENOMIC DNA]</scope>
    <source>
        <strain evidence="13">HUAS 3-15</strain>
    </source>
</reference>
<evidence type="ECO:0000256" key="4">
    <source>
        <dbReference type="ARBA" id="ARBA00022840"/>
    </source>
</evidence>
<organism evidence="12 13">
    <name type="scientific">Kitasatospora cathayae</name>
    <dbReference type="NCBI Taxonomy" id="3004092"/>
    <lineage>
        <taxon>Bacteria</taxon>
        <taxon>Bacillati</taxon>
        <taxon>Actinomycetota</taxon>
        <taxon>Actinomycetes</taxon>
        <taxon>Kitasatosporales</taxon>
        <taxon>Streptomycetaceae</taxon>
        <taxon>Kitasatospora</taxon>
    </lineage>
</organism>
<dbReference type="SUPFAM" id="SSF81653">
    <property type="entry name" value="Calcium ATPase, transduction domain A"/>
    <property type="match status" value="1"/>
</dbReference>
<evidence type="ECO:0000256" key="7">
    <source>
        <dbReference type="ARBA" id="ARBA00023136"/>
    </source>
</evidence>
<keyword evidence="4" id="KW-0067">ATP-binding</keyword>
<dbReference type="InterPro" id="IPR018303">
    <property type="entry name" value="ATPase_P-typ_P_site"/>
</dbReference>
<dbReference type="PROSITE" id="PS00154">
    <property type="entry name" value="ATPASE_E1_E2"/>
    <property type="match status" value="1"/>
</dbReference>
<evidence type="ECO:0000256" key="9">
    <source>
        <dbReference type="SAM" id="SignalP"/>
    </source>
</evidence>
<dbReference type="NCBIfam" id="TIGR01494">
    <property type="entry name" value="ATPase_P-type"/>
    <property type="match status" value="2"/>
</dbReference>
<evidence type="ECO:0000256" key="8">
    <source>
        <dbReference type="ARBA" id="ARBA00049360"/>
    </source>
</evidence>
<dbReference type="Pfam" id="PF00689">
    <property type="entry name" value="Cation_ATPase_C"/>
    <property type="match status" value="1"/>
</dbReference>
<dbReference type="EMBL" id="CP115450">
    <property type="protein sequence ID" value="WBP84983.1"/>
    <property type="molecule type" value="Genomic_DNA"/>
</dbReference>
<feature type="domain" description="Cation-transporting P-type ATPase C-terminal" evidence="11">
    <location>
        <begin position="1335"/>
        <end position="1486"/>
    </location>
</feature>
<evidence type="ECO:0000313" key="13">
    <source>
        <dbReference type="Proteomes" id="UP001212821"/>
    </source>
</evidence>
<name>A0ABY7PX15_9ACTN</name>
<dbReference type="InterPro" id="IPR023299">
    <property type="entry name" value="ATPase_P-typ_cyto_dom_N"/>
</dbReference>
<dbReference type="SFLD" id="SFLDF00027">
    <property type="entry name" value="p-type_atpase"/>
    <property type="match status" value="1"/>
</dbReference>
<protein>
    <submittedName>
        <fullName evidence="12">Cation-translocating P-type ATPase</fullName>
    </submittedName>
</protein>
<dbReference type="PRINTS" id="PR00120">
    <property type="entry name" value="HATPASE"/>
</dbReference>
<keyword evidence="2" id="KW-0812">Transmembrane</keyword>
<dbReference type="PRINTS" id="PR00119">
    <property type="entry name" value="CATATPASE"/>
</dbReference>
<dbReference type="SFLD" id="SFLDS00003">
    <property type="entry name" value="Haloacid_Dehalogenase"/>
    <property type="match status" value="1"/>
</dbReference>
<dbReference type="Pfam" id="PF00702">
    <property type="entry name" value="Hydrolase"/>
    <property type="match status" value="1"/>
</dbReference>
<dbReference type="SUPFAM" id="SSF81665">
    <property type="entry name" value="Calcium ATPase, transmembrane domain M"/>
    <property type="match status" value="1"/>
</dbReference>
<dbReference type="PANTHER" id="PTHR42861">
    <property type="entry name" value="CALCIUM-TRANSPORTING ATPASE"/>
    <property type="match status" value="1"/>
</dbReference>
<evidence type="ECO:0000256" key="6">
    <source>
        <dbReference type="ARBA" id="ARBA00022989"/>
    </source>
</evidence>
<dbReference type="InterPro" id="IPR044492">
    <property type="entry name" value="P_typ_ATPase_HD_dom"/>
</dbReference>
<dbReference type="InterPro" id="IPR001757">
    <property type="entry name" value="P_typ_ATPase"/>
</dbReference>
<evidence type="ECO:0000256" key="2">
    <source>
        <dbReference type="ARBA" id="ARBA00022692"/>
    </source>
</evidence>
<dbReference type="RefSeq" id="WP_270140595.1">
    <property type="nucleotide sequence ID" value="NZ_CP115450.1"/>
</dbReference>
<dbReference type="InterPro" id="IPR008250">
    <property type="entry name" value="ATPase_P-typ_transduc_dom_A_sf"/>
</dbReference>
<dbReference type="Proteomes" id="UP001212821">
    <property type="component" value="Chromosome"/>
</dbReference>
<keyword evidence="7" id="KW-0472">Membrane</keyword>
<comment type="subcellular location">
    <subcellularLocation>
        <location evidence="1">Cell membrane</location>
        <topology evidence="1">Multi-pass membrane protein</topology>
    </subcellularLocation>
</comment>
<dbReference type="InterPro" id="IPR023298">
    <property type="entry name" value="ATPase_P-typ_TM_dom_sf"/>
</dbReference>